<keyword evidence="2" id="KW-1185">Reference proteome</keyword>
<organism evidence="1 2">
    <name type="scientific">Amycolatopsis lexingtonensis</name>
    <dbReference type="NCBI Taxonomy" id="218822"/>
    <lineage>
        <taxon>Bacteria</taxon>
        <taxon>Bacillati</taxon>
        <taxon>Actinomycetota</taxon>
        <taxon>Actinomycetes</taxon>
        <taxon>Pseudonocardiales</taxon>
        <taxon>Pseudonocardiaceae</taxon>
        <taxon>Amycolatopsis</taxon>
    </lineage>
</organism>
<accession>A0ABR9IC39</accession>
<dbReference type="Proteomes" id="UP000631670">
    <property type="component" value="Unassembled WGS sequence"/>
</dbReference>
<name>A0ABR9IC39_9PSEU</name>
<proteinExistence type="predicted"/>
<evidence type="ECO:0008006" key="3">
    <source>
        <dbReference type="Google" id="ProtNLM"/>
    </source>
</evidence>
<evidence type="ECO:0000313" key="2">
    <source>
        <dbReference type="Proteomes" id="UP000631670"/>
    </source>
</evidence>
<dbReference type="EMBL" id="JADBEG010000001">
    <property type="protein sequence ID" value="MBE1500749.1"/>
    <property type="molecule type" value="Genomic_DNA"/>
</dbReference>
<gene>
    <name evidence="1" type="ORF">H4696_007849</name>
</gene>
<protein>
    <recommendedName>
        <fullName evidence="3">TIGR03067 domain-containing protein</fullName>
    </recommendedName>
</protein>
<evidence type="ECO:0000313" key="1">
    <source>
        <dbReference type="EMBL" id="MBE1500749.1"/>
    </source>
</evidence>
<sequence length="123" mass="13539">MTRRLPKCPKELVGRWRLVVVSGWDREAVDLDGPGFIEFAADGTGQIRFVAVTGWLDCRAIERGGSPGVEFTWEGADEGDQVSGRGWAVLIDDTIEGHLFFHLGDDSSFRAKPFTGADERGEL</sequence>
<dbReference type="RefSeq" id="WP_249026871.1">
    <property type="nucleotide sequence ID" value="NZ_JADBEG010000001.1"/>
</dbReference>
<comment type="caution">
    <text evidence="1">The sequence shown here is derived from an EMBL/GenBank/DDBJ whole genome shotgun (WGS) entry which is preliminary data.</text>
</comment>
<reference evidence="1 2" key="1">
    <citation type="submission" date="2020-10" db="EMBL/GenBank/DDBJ databases">
        <title>Sequencing the genomes of 1000 actinobacteria strains.</title>
        <authorList>
            <person name="Klenk H.-P."/>
        </authorList>
    </citation>
    <scope>NUCLEOTIDE SEQUENCE [LARGE SCALE GENOMIC DNA]</scope>
    <source>
        <strain evidence="1 2">DSM 44653</strain>
    </source>
</reference>